<evidence type="ECO:0000259" key="9">
    <source>
        <dbReference type="PROSITE" id="PS51710"/>
    </source>
</evidence>
<dbReference type="PANTHER" id="PTHR11702">
    <property type="entry name" value="DEVELOPMENTALLY REGULATED GTP-BINDING PROTEIN-RELATED"/>
    <property type="match status" value="1"/>
</dbReference>
<dbReference type="GO" id="GO:0005737">
    <property type="term" value="C:cytoplasm"/>
    <property type="evidence" value="ECO:0007669"/>
    <property type="project" value="UniProtKB-SubCell"/>
</dbReference>
<comment type="subunit">
    <text evidence="8">Monomer.</text>
</comment>
<dbReference type="GO" id="GO:0042254">
    <property type="term" value="P:ribosome biogenesis"/>
    <property type="evidence" value="ECO:0007669"/>
    <property type="project" value="UniProtKB-UniRule"/>
</dbReference>
<name>A0A0F3QCM3_RICBE</name>
<dbReference type="RefSeq" id="WP_011477975.1">
    <property type="nucleotide sequence ID" value="NZ_LAOI01000001.1"/>
</dbReference>
<dbReference type="NCBIfam" id="TIGR00231">
    <property type="entry name" value="small_GTP"/>
    <property type="match status" value="1"/>
</dbReference>
<dbReference type="CDD" id="cd01898">
    <property type="entry name" value="Obg"/>
    <property type="match status" value="1"/>
</dbReference>
<dbReference type="PRINTS" id="PR00326">
    <property type="entry name" value="GTP1OBG"/>
</dbReference>
<keyword evidence="6 8" id="KW-0460">Magnesium</keyword>
<evidence type="ECO:0000256" key="5">
    <source>
        <dbReference type="ARBA" id="ARBA00022801"/>
    </source>
</evidence>
<dbReference type="GO" id="GO:0003924">
    <property type="term" value="F:GTPase activity"/>
    <property type="evidence" value="ECO:0007669"/>
    <property type="project" value="UniProtKB-UniRule"/>
</dbReference>
<evidence type="ECO:0000256" key="7">
    <source>
        <dbReference type="ARBA" id="ARBA00023134"/>
    </source>
</evidence>
<dbReference type="InterPro" id="IPR006074">
    <property type="entry name" value="GTP1-OBG_CS"/>
</dbReference>
<feature type="binding site" evidence="8">
    <location>
        <position position="173"/>
    </location>
    <ligand>
        <name>Mg(2+)</name>
        <dbReference type="ChEBI" id="CHEBI:18420"/>
    </ligand>
</feature>
<accession>A0A0F3QCM3</accession>
<dbReference type="Gene3D" id="2.70.210.12">
    <property type="entry name" value="GTP1/OBG domain"/>
    <property type="match status" value="1"/>
</dbReference>
<dbReference type="InterPro" id="IPR006169">
    <property type="entry name" value="GTP1_OBG_dom"/>
</dbReference>
<dbReference type="GO" id="GO:0043022">
    <property type="term" value="F:ribosome binding"/>
    <property type="evidence" value="ECO:0007669"/>
    <property type="project" value="UniProtKB-ARBA"/>
</dbReference>
<organism evidence="11 12">
    <name type="scientific">Rickettsia bellii str. RML An4</name>
    <dbReference type="NCBI Taxonomy" id="1359193"/>
    <lineage>
        <taxon>Bacteria</taxon>
        <taxon>Pseudomonadati</taxon>
        <taxon>Pseudomonadota</taxon>
        <taxon>Alphaproteobacteria</taxon>
        <taxon>Rickettsiales</taxon>
        <taxon>Rickettsiaceae</taxon>
        <taxon>Rickettsieae</taxon>
        <taxon>Rickettsia</taxon>
        <taxon>belli group</taxon>
    </lineage>
</organism>
<keyword evidence="12" id="KW-1185">Reference proteome</keyword>
<keyword evidence="4 8" id="KW-0547">Nucleotide-binding</keyword>
<keyword evidence="7 8" id="KW-0342">GTP-binding</keyword>
<dbReference type="InterPro" id="IPR006073">
    <property type="entry name" value="GTP-bd"/>
</dbReference>
<dbReference type="HAMAP" id="MF_01454">
    <property type="entry name" value="GTPase_Obg"/>
    <property type="match status" value="1"/>
</dbReference>
<evidence type="ECO:0000256" key="4">
    <source>
        <dbReference type="ARBA" id="ARBA00022741"/>
    </source>
</evidence>
<dbReference type="AlphaFoldDB" id="A0A0F3QCM3"/>
<sequence length="328" mass="35849">MNFIDEVKIYIKGGNGGNGCVSFHREKFIDRGGPDGGDGGRGGSIIFRSNHHLNTLVNYRYKQHFIADSGENGKGSNKSGKSGKSLTLDVPIGTQIFAEDSDILLHDFTEDDQTFEIIKGGNGGLGNSHFKTSVNQAPRRRTEGEIAEEMWVQLSLKLLSDVGLVGLPNAGKSTFLSVVSAAKPKIADYPFTTLVPNLGVVYIDDEEFVIADIPGLIEGASQGHGLGDKFLKHIERCNVLIHLIDGSSEDVVADYNIVRTELESYSDYLKDKTQIICLNKIDVLTDEEIAEKTTQLQKITGKEIFPISTYTNTGITKIIKLALQTIKD</sequence>
<proteinExistence type="inferred from homology"/>
<feature type="binding site" evidence="8">
    <location>
        <begin position="308"/>
        <end position="310"/>
    </location>
    <ligand>
        <name>GTP</name>
        <dbReference type="ChEBI" id="CHEBI:37565"/>
    </ligand>
</feature>
<dbReference type="PROSITE" id="PS00905">
    <property type="entry name" value="GTP1_OBG"/>
    <property type="match status" value="1"/>
</dbReference>
<dbReference type="InterPro" id="IPR031167">
    <property type="entry name" value="G_OBG"/>
</dbReference>
<feature type="binding site" evidence="8">
    <location>
        <begin position="191"/>
        <end position="195"/>
    </location>
    <ligand>
        <name>GTP</name>
        <dbReference type="ChEBI" id="CHEBI:37565"/>
    </ligand>
</feature>
<dbReference type="PROSITE" id="PS51883">
    <property type="entry name" value="OBG"/>
    <property type="match status" value="1"/>
</dbReference>
<feature type="binding site" evidence="8">
    <location>
        <begin position="166"/>
        <end position="173"/>
    </location>
    <ligand>
        <name>GTP</name>
        <dbReference type="ChEBI" id="CHEBI:37565"/>
    </ligand>
</feature>
<feature type="domain" description="Obg" evidence="10">
    <location>
        <begin position="1"/>
        <end position="159"/>
    </location>
</feature>
<dbReference type="EC" id="3.6.5.-" evidence="8"/>
<dbReference type="NCBIfam" id="TIGR02729">
    <property type="entry name" value="Obg_CgtA"/>
    <property type="match status" value="1"/>
</dbReference>
<comment type="subcellular location">
    <subcellularLocation>
        <location evidence="8">Cytoplasm</location>
    </subcellularLocation>
</comment>
<evidence type="ECO:0000256" key="1">
    <source>
        <dbReference type="ARBA" id="ARBA00007699"/>
    </source>
</evidence>
<dbReference type="NCBIfam" id="NF008955">
    <property type="entry name" value="PRK12297.1"/>
    <property type="match status" value="1"/>
</dbReference>
<dbReference type="FunFam" id="2.70.210.12:FF:000001">
    <property type="entry name" value="GTPase Obg"/>
    <property type="match status" value="1"/>
</dbReference>
<dbReference type="Proteomes" id="UP000033661">
    <property type="component" value="Unassembled WGS sequence"/>
</dbReference>
<feature type="binding site" evidence="8">
    <location>
        <begin position="279"/>
        <end position="282"/>
    </location>
    <ligand>
        <name>GTP</name>
        <dbReference type="ChEBI" id="CHEBI:37565"/>
    </ligand>
</feature>
<dbReference type="PANTHER" id="PTHR11702:SF31">
    <property type="entry name" value="MITOCHONDRIAL RIBOSOME-ASSOCIATED GTPASE 2"/>
    <property type="match status" value="1"/>
</dbReference>
<feature type="binding site" evidence="8">
    <location>
        <position position="193"/>
    </location>
    <ligand>
        <name>Mg(2+)</name>
        <dbReference type="ChEBI" id="CHEBI:18420"/>
    </ligand>
</feature>
<evidence type="ECO:0000256" key="6">
    <source>
        <dbReference type="ARBA" id="ARBA00022842"/>
    </source>
</evidence>
<evidence type="ECO:0000256" key="3">
    <source>
        <dbReference type="ARBA" id="ARBA00022723"/>
    </source>
</evidence>
<dbReference type="SMR" id="A0A0F3QCM3"/>
<dbReference type="InterPro" id="IPR005225">
    <property type="entry name" value="Small_GTP-bd"/>
</dbReference>
<dbReference type="PATRIC" id="fig|1359193.3.peg.1250"/>
<comment type="caution">
    <text evidence="11">The sequence shown here is derived from an EMBL/GenBank/DDBJ whole genome shotgun (WGS) entry which is preliminary data.</text>
</comment>
<keyword evidence="5 8" id="KW-0378">Hydrolase</keyword>
<comment type="function">
    <text evidence="8">An essential GTPase which binds GTP, GDP and possibly (p)ppGpp with moderate affinity, with high nucleotide exchange rates and a fairly low GTP hydrolysis rate. Plays a role in control of the cell cycle, stress response, ribosome biogenesis and in those bacteria that undergo differentiation, in morphogenesis control.</text>
</comment>
<evidence type="ECO:0000313" key="12">
    <source>
        <dbReference type="Proteomes" id="UP000033661"/>
    </source>
</evidence>
<feature type="domain" description="OBG-type G" evidence="9">
    <location>
        <begin position="160"/>
        <end position="327"/>
    </location>
</feature>
<dbReference type="InterPro" id="IPR036726">
    <property type="entry name" value="GTP1_OBG_dom_sf"/>
</dbReference>
<dbReference type="SUPFAM" id="SSF82051">
    <property type="entry name" value="Obg GTP-binding protein N-terminal domain"/>
    <property type="match status" value="1"/>
</dbReference>
<dbReference type="GO" id="GO:0000287">
    <property type="term" value="F:magnesium ion binding"/>
    <property type="evidence" value="ECO:0007669"/>
    <property type="project" value="InterPro"/>
</dbReference>
<dbReference type="GO" id="GO:0005525">
    <property type="term" value="F:GTP binding"/>
    <property type="evidence" value="ECO:0007669"/>
    <property type="project" value="UniProtKB-UniRule"/>
</dbReference>
<dbReference type="EMBL" id="LAOI01000001">
    <property type="protein sequence ID" value="KJV90288.1"/>
    <property type="molecule type" value="Genomic_DNA"/>
</dbReference>
<dbReference type="Gene3D" id="3.40.50.300">
    <property type="entry name" value="P-loop containing nucleotide triphosphate hydrolases"/>
    <property type="match status" value="1"/>
</dbReference>
<dbReference type="SUPFAM" id="SSF52540">
    <property type="entry name" value="P-loop containing nucleoside triphosphate hydrolases"/>
    <property type="match status" value="1"/>
</dbReference>
<dbReference type="PIRSF" id="PIRSF002401">
    <property type="entry name" value="GTP_bd_Obg/CgtA"/>
    <property type="match status" value="1"/>
</dbReference>
<dbReference type="NCBIfam" id="NF008956">
    <property type="entry name" value="PRK12299.1"/>
    <property type="match status" value="1"/>
</dbReference>
<keyword evidence="2 8" id="KW-0963">Cytoplasm</keyword>
<protein>
    <recommendedName>
        <fullName evidence="8">GTPase Obg</fullName>
        <ecNumber evidence="8">3.6.5.-</ecNumber>
    </recommendedName>
    <alternativeName>
        <fullName evidence="8">GTP-binding protein Obg</fullName>
    </alternativeName>
</protein>
<dbReference type="InterPro" id="IPR045086">
    <property type="entry name" value="OBG_GTPase"/>
</dbReference>
<evidence type="ECO:0000259" key="10">
    <source>
        <dbReference type="PROSITE" id="PS51883"/>
    </source>
</evidence>
<evidence type="ECO:0000256" key="2">
    <source>
        <dbReference type="ARBA" id="ARBA00022490"/>
    </source>
</evidence>
<dbReference type="InterPro" id="IPR014100">
    <property type="entry name" value="GTP-bd_Obg/CgtA"/>
</dbReference>
<dbReference type="InterPro" id="IPR027417">
    <property type="entry name" value="P-loop_NTPase"/>
</dbReference>
<dbReference type="Pfam" id="PF01926">
    <property type="entry name" value="MMR_HSR1"/>
    <property type="match status" value="1"/>
</dbReference>
<reference evidence="11 12" key="1">
    <citation type="submission" date="2015-02" db="EMBL/GenBank/DDBJ databases">
        <title>Genome Sequencing of Rickettsiales.</title>
        <authorList>
            <person name="Daugherty S.C."/>
            <person name="Su Q."/>
            <person name="Abolude K."/>
            <person name="Beier-Sexton M."/>
            <person name="Carlyon J.A."/>
            <person name="Carter R."/>
            <person name="Day N.P."/>
            <person name="Dumler S.J."/>
            <person name="Dyachenko V."/>
            <person name="Godinez A."/>
            <person name="Kurtti T.J."/>
            <person name="Lichay M."/>
            <person name="Mullins K.E."/>
            <person name="Ott S."/>
            <person name="Pappas-Brown V."/>
            <person name="Paris D.H."/>
            <person name="Patel P."/>
            <person name="Richards A.L."/>
            <person name="Sadzewicz L."/>
            <person name="Sears K."/>
            <person name="Seidman D."/>
            <person name="Sengamalay N."/>
            <person name="Stenos J."/>
            <person name="Tallon L.J."/>
            <person name="Vincent G."/>
            <person name="Fraser C.M."/>
            <person name="Munderloh U."/>
            <person name="Dunning-Hotopp J.C."/>
        </authorList>
    </citation>
    <scope>NUCLEOTIDE SEQUENCE [LARGE SCALE GENOMIC DNA]</scope>
    <source>
        <strain evidence="11 12">RML An4</strain>
    </source>
</reference>
<feature type="binding site" evidence="8">
    <location>
        <begin position="212"/>
        <end position="215"/>
    </location>
    <ligand>
        <name>GTP</name>
        <dbReference type="ChEBI" id="CHEBI:37565"/>
    </ligand>
</feature>
<gene>
    <name evidence="11" type="primary">cgtA</name>
    <name evidence="8" type="synonym">obg</name>
    <name evidence="11" type="ORF">RBEAN4_1291</name>
</gene>
<keyword evidence="3 8" id="KW-0479">Metal-binding</keyword>
<comment type="similarity">
    <text evidence="1 8">Belongs to the TRAFAC class OBG-HflX-like GTPase superfamily. OBG GTPase family.</text>
</comment>
<dbReference type="PROSITE" id="PS51710">
    <property type="entry name" value="G_OBG"/>
    <property type="match status" value="1"/>
</dbReference>
<comment type="cofactor">
    <cofactor evidence="8">
        <name>Mg(2+)</name>
        <dbReference type="ChEBI" id="CHEBI:18420"/>
    </cofactor>
</comment>
<dbReference type="Pfam" id="PF01018">
    <property type="entry name" value="GTP1_OBG"/>
    <property type="match status" value="1"/>
</dbReference>
<evidence type="ECO:0000313" key="11">
    <source>
        <dbReference type="EMBL" id="KJV90288.1"/>
    </source>
</evidence>
<evidence type="ECO:0000256" key="8">
    <source>
        <dbReference type="HAMAP-Rule" id="MF_01454"/>
    </source>
</evidence>